<evidence type="ECO:0000256" key="1">
    <source>
        <dbReference type="ARBA" id="ARBA00008361"/>
    </source>
</evidence>
<dbReference type="AlphaFoldDB" id="A0A060TDA1"/>
<dbReference type="PhylomeDB" id="A0A060TDA1"/>
<evidence type="ECO:0000256" key="2">
    <source>
        <dbReference type="ARBA" id="ARBA00022603"/>
    </source>
</evidence>
<dbReference type="Gene3D" id="3.40.50.150">
    <property type="entry name" value="Vaccinia Virus protein VP39"/>
    <property type="match status" value="1"/>
</dbReference>
<comment type="similarity">
    <text evidence="1">Belongs to the methyltransferase superfamily.</text>
</comment>
<dbReference type="InterPro" id="IPR051052">
    <property type="entry name" value="Diverse_substrate_MTase"/>
</dbReference>
<evidence type="ECO:0000313" key="5">
    <source>
        <dbReference type="EMBL" id="CDP38948.1"/>
    </source>
</evidence>
<name>A0A060TDA1_BLAAD</name>
<dbReference type="PANTHER" id="PTHR44942">
    <property type="entry name" value="METHYLTRANSF_11 DOMAIN-CONTAINING PROTEIN"/>
    <property type="match status" value="1"/>
</dbReference>
<reference evidence="5" key="1">
    <citation type="submission" date="2014-02" db="EMBL/GenBank/DDBJ databases">
        <authorList>
            <person name="Genoscope - CEA"/>
        </authorList>
    </citation>
    <scope>NUCLEOTIDE SEQUENCE</scope>
    <source>
        <strain evidence="5">LS3</strain>
    </source>
</reference>
<dbReference type="EMBL" id="HG937694">
    <property type="protein sequence ID" value="CDP38948.1"/>
    <property type="molecule type" value="Genomic_DNA"/>
</dbReference>
<dbReference type="PANTHER" id="PTHR44942:SF4">
    <property type="entry name" value="METHYLTRANSFERASE TYPE 11 DOMAIN-CONTAINING PROTEIN"/>
    <property type="match status" value="1"/>
</dbReference>
<dbReference type="InterPro" id="IPR029063">
    <property type="entry name" value="SAM-dependent_MTases_sf"/>
</dbReference>
<keyword evidence="2" id="KW-0489">Methyltransferase</keyword>
<reference evidence="5" key="2">
    <citation type="submission" date="2014-06" db="EMBL/GenBank/DDBJ databases">
        <title>The complete genome of Blastobotrys (Arxula) adeninivorans LS3 - a yeast of biotechnological interest.</title>
        <authorList>
            <person name="Kunze G."/>
            <person name="Gaillardin C."/>
            <person name="Czernicka M."/>
            <person name="Durrens P."/>
            <person name="Martin T."/>
            <person name="Boer E."/>
            <person name="Gabaldon T."/>
            <person name="Cruz J."/>
            <person name="Talla E."/>
            <person name="Marck C."/>
            <person name="Goffeau A."/>
            <person name="Barbe V."/>
            <person name="Baret P."/>
            <person name="Baronian K."/>
            <person name="Beier S."/>
            <person name="Bleykasten C."/>
            <person name="Bode R."/>
            <person name="Casaregola S."/>
            <person name="Despons L."/>
            <person name="Fairhead C."/>
            <person name="Giersberg M."/>
            <person name="Gierski P."/>
            <person name="Hahnel U."/>
            <person name="Hartmann A."/>
            <person name="Jankowska D."/>
            <person name="Jubin C."/>
            <person name="Jung P."/>
            <person name="Lafontaine I."/>
            <person name="Leh-Louis V."/>
            <person name="Lemaire M."/>
            <person name="Marcet-Houben M."/>
            <person name="Mascher M."/>
            <person name="Morel G."/>
            <person name="Richard G.-F."/>
            <person name="Riechen J."/>
            <person name="Sacerdot C."/>
            <person name="Sarkar A."/>
            <person name="Savel G."/>
            <person name="Schacherer J."/>
            <person name="Sherman D."/>
            <person name="Straub M.-L."/>
            <person name="Stein N."/>
            <person name="Thierry A."/>
            <person name="Trautwein-Schult A."/>
            <person name="Westhof E."/>
            <person name="Worch S."/>
            <person name="Dujon B."/>
            <person name="Souciet J.-L."/>
            <person name="Wincker P."/>
            <person name="Scholz U."/>
            <person name="Neuveglise N."/>
        </authorList>
    </citation>
    <scope>NUCLEOTIDE SEQUENCE</scope>
    <source>
        <strain evidence="5">LS3</strain>
    </source>
</reference>
<dbReference type="GO" id="GO:0032259">
    <property type="term" value="P:methylation"/>
    <property type="evidence" value="ECO:0007669"/>
    <property type="project" value="UniProtKB-KW"/>
</dbReference>
<keyword evidence="3" id="KW-0808">Transferase</keyword>
<sequence length="288" mass="32210">MSQFSDPSYDSKKYRDVRPTYPKSLYDYIRTYYVRHNSSDPIKGGIVADVGCGPGFTTQSLLQVFETVRGFDPSEVMIQQANADRSGDSISFSIGTEKSFVEAVPAHSLDAVTSAQAAHWFDPQTFMANAHKALKPGGVLAIWGYVDPYIIGHPKANQLVDQLMYGEQFMGPYWQEPGRSRLRDLLQVYEDLPKDLFYDVETYKVSAPDYEKDPKDNGVFQLTSTVPVSKLWALIKTASAYSAWIQREQGASSRAEEIFSQIKELEGWTDDTLVDIVSSSVLIIATAK</sequence>
<dbReference type="SUPFAM" id="SSF53335">
    <property type="entry name" value="S-adenosyl-L-methionine-dependent methyltransferases"/>
    <property type="match status" value="1"/>
</dbReference>
<dbReference type="GO" id="GO:0008757">
    <property type="term" value="F:S-adenosylmethionine-dependent methyltransferase activity"/>
    <property type="evidence" value="ECO:0007669"/>
    <property type="project" value="InterPro"/>
</dbReference>
<evidence type="ECO:0000256" key="3">
    <source>
        <dbReference type="ARBA" id="ARBA00022679"/>
    </source>
</evidence>
<feature type="domain" description="Methyltransferase type 11" evidence="4">
    <location>
        <begin position="49"/>
        <end position="142"/>
    </location>
</feature>
<accession>A0A060TDA1</accession>
<dbReference type="Pfam" id="PF08241">
    <property type="entry name" value="Methyltransf_11"/>
    <property type="match status" value="1"/>
</dbReference>
<evidence type="ECO:0000259" key="4">
    <source>
        <dbReference type="Pfam" id="PF08241"/>
    </source>
</evidence>
<proteinExistence type="inferred from homology"/>
<gene>
    <name evidence="5" type="ORF">GNLVRS02_ARAD1D46266g</name>
</gene>
<dbReference type="InterPro" id="IPR013216">
    <property type="entry name" value="Methyltransf_11"/>
</dbReference>
<protein>
    <submittedName>
        <fullName evidence="5">ARAD1D46266p</fullName>
    </submittedName>
</protein>
<organism evidence="5">
    <name type="scientific">Blastobotrys adeninivorans</name>
    <name type="common">Yeast</name>
    <name type="synonym">Arxula adeninivorans</name>
    <dbReference type="NCBI Taxonomy" id="409370"/>
    <lineage>
        <taxon>Eukaryota</taxon>
        <taxon>Fungi</taxon>
        <taxon>Dikarya</taxon>
        <taxon>Ascomycota</taxon>
        <taxon>Saccharomycotina</taxon>
        <taxon>Dipodascomycetes</taxon>
        <taxon>Dipodascales</taxon>
        <taxon>Trichomonascaceae</taxon>
        <taxon>Blastobotrys</taxon>
    </lineage>
</organism>
<dbReference type="CDD" id="cd02440">
    <property type="entry name" value="AdoMet_MTases"/>
    <property type="match status" value="1"/>
</dbReference>